<feature type="compositionally biased region" description="Low complexity" evidence="1">
    <location>
        <begin position="78"/>
        <end position="89"/>
    </location>
</feature>
<organism evidence="4 5">
    <name type="scientific">[Candida] subhashii</name>
    <dbReference type="NCBI Taxonomy" id="561895"/>
    <lineage>
        <taxon>Eukaryota</taxon>
        <taxon>Fungi</taxon>
        <taxon>Dikarya</taxon>
        <taxon>Ascomycota</taxon>
        <taxon>Saccharomycotina</taxon>
        <taxon>Pichiomycetes</taxon>
        <taxon>Debaryomycetaceae</taxon>
        <taxon>Spathaspora</taxon>
    </lineage>
</organism>
<dbReference type="RefSeq" id="XP_049264300.1">
    <property type="nucleotide sequence ID" value="XM_049406137.1"/>
</dbReference>
<dbReference type="InterPro" id="IPR059107">
    <property type="entry name" value="Mso1_C"/>
</dbReference>
<gene>
    <name evidence="4" type="ORF">J8A68_002392</name>
</gene>
<feature type="compositionally biased region" description="Pro residues" evidence="1">
    <location>
        <begin position="203"/>
        <end position="214"/>
    </location>
</feature>
<dbReference type="EMBL" id="JAGSYN010000108">
    <property type="protein sequence ID" value="KAG7664068.1"/>
    <property type="molecule type" value="Genomic_DNA"/>
</dbReference>
<feature type="compositionally biased region" description="Polar residues" evidence="1">
    <location>
        <begin position="90"/>
        <end position="114"/>
    </location>
</feature>
<dbReference type="Pfam" id="PF14475">
    <property type="entry name" value="Mso1_Sec1_bdg"/>
    <property type="match status" value="1"/>
</dbReference>
<feature type="compositionally biased region" description="Polar residues" evidence="1">
    <location>
        <begin position="180"/>
        <end position="189"/>
    </location>
</feature>
<dbReference type="AlphaFoldDB" id="A0A8J5UJ11"/>
<dbReference type="Pfam" id="PF14477">
    <property type="entry name" value="Mso1_C"/>
    <property type="match status" value="1"/>
</dbReference>
<reference evidence="4 5" key="1">
    <citation type="journal article" date="2021" name="DNA Res.">
        <title>Genome analysis of Candida subhashii reveals its hybrid nature and dual mitochondrial genome conformations.</title>
        <authorList>
            <person name="Mixao V."/>
            <person name="Hegedusova E."/>
            <person name="Saus E."/>
            <person name="Pryszcz L.P."/>
            <person name="Cillingova A."/>
            <person name="Nosek J."/>
            <person name="Gabaldon T."/>
        </authorList>
    </citation>
    <scope>NUCLEOTIDE SEQUENCE [LARGE SCALE GENOMIC DNA]</scope>
    <source>
        <strain evidence="4 5">CBS 10753</strain>
    </source>
</reference>
<name>A0A8J5UJ11_9ASCO</name>
<feature type="compositionally biased region" description="Low complexity" evidence="1">
    <location>
        <begin position="215"/>
        <end position="229"/>
    </location>
</feature>
<evidence type="ECO:0000256" key="1">
    <source>
        <dbReference type="SAM" id="MobiDB-lite"/>
    </source>
</evidence>
<evidence type="ECO:0000313" key="5">
    <source>
        <dbReference type="Proteomes" id="UP000694255"/>
    </source>
</evidence>
<accession>A0A8J5UJ11</accession>
<dbReference type="InterPro" id="IPR028095">
    <property type="entry name" value="Mso1_N_dom"/>
</dbReference>
<evidence type="ECO:0000313" key="4">
    <source>
        <dbReference type="EMBL" id="KAG7664068.1"/>
    </source>
</evidence>
<feature type="region of interest" description="Disordered" evidence="1">
    <location>
        <begin position="77"/>
        <end position="229"/>
    </location>
</feature>
<dbReference type="OrthoDB" id="4094515at2759"/>
<evidence type="ECO:0000259" key="3">
    <source>
        <dbReference type="Pfam" id="PF14477"/>
    </source>
</evidence>
<keyword evidence="5" id="KW-1185">Reference proteome</keyword>
<feature type="compositionally biased region" description="Polar residues" evidence="1">
    <location>
        <begin position="130"/>
        <end position="164"/>
    </location>
</feature>
<dbReference type="GeneID" id="73469193"/>
<evidence type="ECO:0000259" key="2">
    <source>
        <dbReference type="Pfam" id="PF14475"/>
    </source>
</evidence>
<comment type="caution">
    <text evidence="4">The sequence shown here is derived from an EMBL/GenBank/DDBJ whole genome shotgun (WGS) entry which is preliminary data.</text>
</comment>
<feature type="domain" description="Mso1 N-terminal" evidence="2">
    <location>
        <begin position="25"/>
        <end position="67"/>
    </location>
</feature>
<sequence>MQHHNGGNNSTGFFSKIKENYSSKLSNLSLTSNSYVDKDGNTEDSTLIHNAFVKYYDSKGLPYPDWLGVKNIPTHKIQQQSNQYQQQHQANGYSSDQFQPVRHSNTFNNSYSSRQQQQQQQQQQHHQQERPASNTTTTNTPGYRSQSKLQDMYNKSRQQPTPAASATYAPKSDTAHPQPIRTNSYSVTGNRLRERMLRNSPSQSPPVQPNPPPSNNSNQSTNQPSWGRR</sequence>
<feature type="compositionally biased region" description="Low complexity" evidence="1">
    <location>
        <begin position="115"/>
        <end position="125"/>
    </location>
</feature>
<proteinExistence type="predicted"/>
<protein>
    <submittedName>
        <fullName evidence="4">MSO1</fullName>
    </submittedName>
</protein>
<dbReference type="Proteomes" id="UP000694255">
    <property type="component" value="Unassembled WGS sequence"/>
</dbReference>
<feature type="domain" description="Mso1 membrane-polarising" evidence="3">
    <location>
        <begin position="143"/>
        <end position="194"/>
    </location>
</feature>